<sequence length="93" mass="10316">MPEAEPRGEERARSVRRESDGSDDAATTSDDIDMADPAQHGPAGEVTQREGVQRIVQEVARDARAVHDDVSFARLVRSLDERVTEVLRLFGRT</sequence>
<feature type="region of interest" description="Disordered" evidence="1">
    <location>
        <begin position="1"/>
        <end position="51"/>
    </location>
</feature>
<dbReference type="InParanoid" id="W0RND2"/>
<evidence type="ECO:0000313" key="2">
    <source>
        <dbReference type="EMBL" id="AHG92534.1"/>
    </source>
</evidence>
<reference evidence="2 3" key="1">
    <citation type="journal article" date="2014" name="Genome Announc.">
        <title>Genome Sequence and Methylome of Soil Bacterium Gemmatirosa kalamazoonensis KBS708T, a Member of the Rarely Cultivated Gemmatimonadetes Phylum.</title>
        <authorList>
            <person name="Debruyn J.M."/>
            <person name="Radosevich M."/>
            <person name="Wommack K.E."/>
            <person name="Polson S.W."/>
            <person name="Hauser L.J."/>
            <person name="Fawaz M.N."/>
            <person name="Korlach J."/>
            <person name="Tsai Y.C."/>
        </authorList>
    </citation>
    <scope>NUCLEOTIDE SEQUENCE [LARGE SCALE GENOMIC DNA]</scope>
    <source>
        <strain evidence="2 3">KBS708</strain>
        <plasmid evidence="3">Plasmid 1</plasmid>
    </source>
</reference>
<organism evidence="2 3">
    <name type="scientific">Gemmatirosa kalamazoonensis</name>
    <dbReference type="NCBI Taxonomy" id="861299"/>
    <lineage>
        <taxon>Bacteria</taxon>
        <taxon>Pseudomonadati</taxon>
        <taxon>Gemmatimonadota</taxon>
        <taxon>Gemmatimonadia</taxon>
        <taxon>Gemmatimonadales</taxon>
        <taxon>Gemmatimonadaceae</taxon>
        <taxon>Gemmatirosa</taxon>
    </lineage>
</organism>
<proteinExistence type="predicted"/>
<keyword evidence="3" id="KW-1185">Reference proteome</keyword>
<evidence type="ECO:0000256" key="1">
    <source>
        <dbReference type="SAM" id="MobiDB-lite"/>
    </source>
</evidence>
<gene>
    <name evidence="2" type="ORF">J421_4999</name>
</gene>
<accession>W0RND2</accession>
<dbReference type="EMBL" id="CP007129">
    <property type="protein sequence ID" value="AHG92534.1"/>
    <property type="molecule type" value="Genomic_DNA"/>
</dbReference>
<feature type="compositionally biased region" description="Basic and acidic residues" evidence="1">
    <location>
        <begin position="1"/>
        <end position="20"/>
    </location>
</feature>
<dbReference type="KEGG" id="gba:J421_4999"/>
<dbReference type="HOGENOM" id="CLU_2395497_0_0_0"/>
<keyword evidence="2" id="KW-0614">Plasmid</keyword>
<name>W0RND2_9BACT</name>
<protein>
    <submittedName>
        <fullName evidence="2">Uncharacterized protein</fullName>
    </submittedName>
</protein>
<evidence type="ECO:0000313" key="3">
    <source>
        <dbReference type="Proteomes" id="UP000019151"/>
    </source>
</evidence>
<geneLocation type="plasmid" evidence="2 3">
    <name>1</name>
</geneLocation>
<dbReference type="Proteomes" id="UP000019151">
    <property type="component" value="Plasmid 1"/>
</dbReference>
<dbReference type="AlphaFoldDB" id="W0RND2"/>